<gene>
    <name evidence="1" type="ORF">A3F84_22375</name>
</gene>
<dbReference type="EMBL" id="MFKF01000436">
    <property type="protein sequence ID" value="OGG43413.1"/>
    <property type="molecule type" value="Genomic_DNA"/>
</dbReference>
<reference evidence="1 2" key="1">
    <citation type="journal article" date="2016" name="Nat. Commun.">
        <title>Thousands of microbial genomes shed light on interconnected biogeochemical processes in an aquifer system.</title>
        <authorList>
            <person name="Anantharaman K."/>
            <person name="Brown C.T."/>
            <person name="Hug L.A."/>
            <person name="Sharon I."/>
            <person name="Castelle C.J."/>
            <person name="Probst A.J."/>
            <person name="Thomas B.C."/>
            <person name="Singh A."/>
            <person name="Wilkins M.J."/>
            <person name="Karaoz U."/>
            <person name="Brodie E.L."/>
            <person name="Williams K.H."/>
            <person name="Hubbard S.S."/>
            <person name="Banfield J.F."/>
        </authorList>
    </citation>
    <scope>NUCLEOTIDE SEQUENCE [LARGE SCALE GENOMIC DNA]</scope>
    <source>
        <strain evidence="2">RIFCSPLOWO2_12_FULL_64_10</strain>
    </source>
</reference>
<dbReference type="InterPro" id="IPR001969">
    <property type="entry name" value="Aspartic_peptidase_AS"/>
</dbReference>
<dbReference type="InterPro" id="IPR021109">
    <property type="entry name" value="Peptidase_aspartic_dom_sf"/>
</dbReference>
<evidence type="ECO:0008006" key="3">
    <source>
        <dbReference type="Google" id="ProtNLM"/>
    </source>
</evidence>
<protein>
    <recommendedName>
        <fullName evidence="3">Clan AA aspartic protease</fullName>
    </recommendedName>
</protein>
<dbReference type="NCBIfam" id="TIGR03698">
    <property type="entry name" value="clan_AA_DTGF"/>
    <property type="match status" value="1"/>
</dbReference>
<dbReference type="Gene3D" id="2.40.70.10">
    <property type="entry name" value="Acid Proteases"/>
    <property type="match status" value="1"/>
</dbReference>
<evidence type="ECO:0000313" key="2">
    <source>
        <dbReference type="Proteomes" id="UP000178606"/>
    </source>
</evidence>
<evidence type="ECO:0000313" key="1">
    <source>
        <dbReference type="EMBL" id="OGG43413.1"/>
    </source>
</evidence>
<dbReference type="InterPro" id="IPR022274">
    <property type="entry name" value="Peptidase_asp_AF0612"/>
</dbReference>
<dbReference type="AlphaFoldDB" id="A0A1F6C2W4"/>
<dbReference type="Proteomes" id="UP000178606">
    <property type="component" value="Unassembled WGS sequence"/>
</dbReference>
<organism evidence="1 2">
    <name type="scientific">Handelsmanbacteria sp. (strain RIFCSPLOWO2_12_FULL_64_10)</name>
    <dbReference type="NCBI Taxonomy" id="1817868"/>
    <lineage>
        <taxon>Bacteria</taxon>
        <taxon>Candidatus Handelsmaniibacteriota</taxon>
    </lineage>
</organism>
<accession>A0A1F6C2W4</accession>
<dbReference type="GO" id="GO:0004190">
    <property type="term" value="F:aspartic-type endopeptidase activity"/>
    <property type="evidence" value="ECO:0007669"/>
    <property type="project" value="InterPro"/>
</dbReference>
<proteinExistence type="predicted"/>
<comment type="caution">
    <text evidence="1">The sequence shown here is derived from an EMBL/GenBank/DDBJ whole genome shotgun (WGS) entry which is preliminary data.</text>
</comment>
<name>A0A1F6C2W4_HANXR</name>
<dbReference type="Pfam" id="PF13975">
    <property type="entry name" value="gag-asp_proteas"/>
    <property type="match status" value="1"/>
</dbReference>
<dbReference type="GO" id="GO:0006508">
    <property type="term" value="P:proteolysis"/>
    <property type="evidence" value="ECO:0007669"/>
    <property type="project" value="InterPro"/>
</dbReference>
<dbReference type="CDD" id="cd00303">
    <property type="entry name" value="retropepsin_like"/>
    <property type="match status" value="1"/>
</dbReference>
<dbReference type="SUPFAM" id="SSF50630">
    <property type="entry name" value="Acid proteases"/>
    <property type="match status" value="1"/>
</dbReference>
<dbReference type="PROSITE" id="PS00141">
    <property type="entry name" value="ASP_PROTEASE"/>
    <property type="match status" value="1"/>
</dbReference>
<sequence length="139" mass="15050">MGRVITKALIRNFADVVRADDGSIGPDEIRQVEVEALVDTGATSLVLPKDIVDRLGLKQLRTMTVVYADERRETLPVAGVAVVRIGNRETECDCIVAKAGAQSLIGQIVLEGLDLSVDCKEGVLKPRPDSVDLPLMELR</sequence>